<feature type="transmembrane region" description="Helical" evidence="1">
    <location>
        <begin position="76"/>
        <end position="96"/>
    </location>
</feature>
<dbReference type="AlphaFoldDB" id="A0AAD5U700"/>
<dbReference type="EMBL" id="JADGJW010000031">
    <property type="protein sequence ID" value="KAJ3226670.1"/>
    <property type="molecule type" value="Genomic_DNA"/>
</dbReference>
<dbReference type="Proteomes" id="UP001211065">
    <property type="component" value="Unassembled WGS sequence"/>
</dbReference>
<feature type="transmembrane region" description="Helical" evidence="1">
    <location>
        <begin position="154"/>
        <end position="174"/>
    </location>
</feature>
<keyword evidence="3" id="KW-1185">Reference proteome</keyword>
<reference evidence="2" key="1">
    <citation type="submission" date="2020-05" db="EMBL/GenBank/DDBJ databases">
        <title>Phylogenomic resolution of chytrid fungi.</title>
        <authorList>
            <person name="Stajich J.E."/>
            <person name="Amses K."/>
            <person name="Simmons R."/>
            <person name="Seto K."/>
            <person name="Myers J."/>
            <person name="Bonds A."/>
            <person name="Quandt C.A."/>
            <person name="Barry K."/>
            <person name="Liu P."/>
            <person name="Grigoriev I."/>
            <person name="Longcore J.E."/>
            <person name="James T.Y."/>
        </authorList>
    </citation>
    <scope>NUCLEOTIDE SEQUENCE</scope>
    <source>
        <strain evidence="2">JEL0476</strain>
    </source>
</reference>
<feature type="transmembrane region" description="Helical" evidence="1">
    <location>
        <begin position="227"/>
        <end position="251"/>
    </location>
</feature>
<feature type="transmembrane region" description="Helical" evidence="1">
    <location>
        <begin position="46"/>
        <end position="64"/>
    </location>
</feature>
<feature type="transmembrane region" description="Helical" evidence="1">
    <location>
        <begin position="20"/>
        <end position="39"/>
    </location>
</feature>
<evidence type="ECO:0000313" key="3">
    <source>
        <dbReference type="Proteomes" id="UP001211065"/>
    </source>
</evidence>
<protein>
    <submittedName>
        <fullName evidence="2">Uncharacterized protein</fullName>
    </submittedName>
</protein>
<keyword evidence="1" id="KW-0812">Transmembrane</keyword>
<proteinExistence type="predicted"/>
<feature type="transmembrane region" description="Helical" evidence="1">
    <location>
        <begin position="195"/>
        <end position="215"/>
    </location>
</feature>
<name>A0AAD5U700_9FUNG</name>
<comment type="caution">
    <text evidence="2">The sequence shown here is derived from an EMBL/GenBank/DDBJ whole genome shotgun (WGS) entry which is preliminary data.</text>
</comment>
<evidence type="ECO:0000313" key="2">
    <source>
        <dbReference type="EMBL" id="KAJ3226670.1"/>
    </source>
</evidence>
<gene>
    <name evidence="2" type="ORF">HK099_004414</name>
</gene>
<evidence type="ECO:0000256" key="1">
    <source>
        <dbReference type="SAM" id="Phobius"/>
    </source>
</evidence>
<keyword evidence="1" id="KW-0472">Membrane</keyword>
<feature type="transmembrane region" description="Helical" evidence="1">
    <location>
        <begin position="116"/>
        <end position="134"/>
    </location>
</feature>
<accession>A0AAD5U700</accession>
<sequence>MAADDTSAILPGLNVENFQWGMLMSCTFLNLLFSVKYVFMNKTGKLPFFIQLTWFISQIFWINYYFSDKSSVECLYYGIFMAIFDTVAKMLLVWYINVRLEVISSVNYQMNILRKIFVLGGLLTSILSNVLNWLPTWMNQELGWLTHAMAMALYLSADIIIAVQDIIVGILFVGKISNSNTFAEGLHYLRNTQEIKFVAVILSGSLIGSCVSFILKMEGVDGSTWAIYATYFAFKASLTAFSLELLVQFCINQDKSQRSEGTLKKVNVVESENVTDTKSTQTQFSAIESSSGAGERDMV</sequence>
<organism evidence="2 3">
    <name type="scientific">Clydaea vesicula</name>
    <dbReference type="NCBI Taxonomy" id="447962"/>
    <lineage>
        <taxon>Eukaryota</taxon>
        <taxon>Fungi</taxon>
        <taxon>Fungi incertae sedis</taxon>
        <taxon>Chytridiomycota</taxon>
        <taxon>Chytridiomycota incertae sedis</taxon>
        <taxon>Chytridiomycetes</taxon>
        <taxon>Lobulomycetales</taxon>
        <taxon>Lobulomycetaceae</taxon>
        <taxon>Clydaea</taxon>
    </lineage>
</organism>
<keyword evidence="1" id="KW-1133">Transmembrane helix</keyword>